<name>A0ACC1H7L3_9FUNG</name>
<evidence type="ECO:0000313" key="2">
    <source>
        <dbReference type="Proteomes" id="UP001145114"/>
    </source>
</evidence>
<evidence type="ECO:0000313" key="1">
    <source>
        <dbReference type="EMBL" id="KAJ1671850.1"/>
    </source>
</evidence>
<gene>
    <name evidence="1" type="primary">PMR1_2</name>
    <name evidence="1" type="ORF">EV182_007411</name>
</gene>
<accession>A0ACC1H7L3</accession>
<sequence length="280" mass="30501">MEVTGVLYELGTDPGRGLDSRIAVMRQELYGRNILEAPEDDGLAKKFFESIVTNPLVMLLLGSAALSLLIGNYDDAFSIALAILIVSAVGFIQEYRSEKSLEALNQLVPNHCNAVRGGHSTHMLADHLVPGDIVQFATGDKIPADVRIIEAYHLDIDESNLTGESEPVRKHAEPVLYDSAGPKYPPSRELPLAERTSIAFMGTLVRHGHGKGVVVTTGKRTEFGRIHDMMKDMEVPRTPLQKSMDRLGTQLSFVSFGVIGGIMFVGIVQGKGLLEMFTIG</sequence>
<keyword evidence="2" id="KW-1185">Reference proteome</keyword>
<dbReference type="EMBL" id="JAMZIH010008559">
    <property type="protein sequence ID" value="KAJ1671850.1"/>
    <property type="molecule type" value="Genomic_DNA"/>
</dbReference>
<proteinExistence type="predicted"/>
<organism evidence="1 2">
    <name type="scientific">Spiromyces aspiralis</name>
    <dbReference type="NCBI Taxonomy" id="68401"/>
    <lineage>
        <taxon>Eukaryota</taxon>
        <taxon>Fungi</taxon>
        <taxon>Fungi incertae sedis</taxon>
        <taxon>Zoopagomycota</taxon>
        <taxon>Kickxellomycotina</taxon>
        <taxon>Kickxellomycetes</taxon>
        <taxon>Kickxellales</taxon>
        <taxon>Kickxellaceae</taxon>
        <taxon>Spiromyces</taxon>
    </lineage>
</organism>
<feature type="non-terminal residue" evidence="1">
    <location>
        <position position="280"/>
    </location>
</feature>
<reference evidence="1" key="1">
    <citation type="submission" date="2022-06" db="EMBL/GenBank/DDBJ databases">
        <title>Phylogenomic reconstructions and comparative analyses of Kickxellomycotina fungi.</title>
        <authorList>
            <person name="Reynolds N.K."/>
            <person name="Stajich J.E."/>
            <person name="Barry K."/>
            <person name="Grigoriev I.V."/>
            <person name="Crous P."/>
            <person name="Smith M.E."/>
        </authorList>
    </citation>
    <scope>NUCLEOTIDE SEQUENCE</scope>
    <source>
        <strain evidence="1">RSA 2271</strain>
    </source>
</reference>
<dbReference type="Proteomes" id="UP001145114">
    <property type="component" value="Unassembled WGS sequence"/>
</dbReference>
<comment type="caution">
    <text evidence="1">The sequence shown here is derived from an EMBL/GenBank/DDBJ whole genome shotgun (WGS) entry which is preliminary data.</text>
</comment>
<protein>
    <submittedName>
        <fullName evidence="1">High affinity Ca2+/Mn2+ P-type ATPase-like protein</fullName>
    </submittedName>
</protein>